<feature type="transmembrane region" description="Helical" evidence="1">
    <location>
        <begin position="43"/>
        <end position="65"/>
    </location>
</feature>
<keyword evidence="1" id="KW-0472">Membrane</keyword>
<name>A0A2I1M6H8_9FIRM</name>
<evidence type="ECO:0000313" key="3">
    <source>
        <dbReference type="EMBL" id="SUU93467.1"/>
    </source>
</evidence>
<feature type="transmembrane region" description="Helical" evidence="1">
    <location>
        <begin position="96"/>
        <end position="117"/>
    </location>
</feature>
<evidence type="ECO:0000256" key="1">
    <source>
        <dbReference type="SAM" id="Phobius"/>
    </source>
</evidence>
<evidence type="ECO:0008006" key="6">
    <source>
        <dbReference type="Google" id="ProtNLM"/>
    </source>
</evidence>
<accession>A0A2I1M6H8</accession>
<dbReference type="EMBL" id="UFTA01000002">
    <property type="protein sequence ID" value="SUU93467.1"/>
    <property type="molecule type" value="Genomic_DNA"/>
</dbReference>
<feature type="transmembrane region" description="Helical" evidence="1">
    <location>
        <begin position="146"/>
        <end position="171"/>
    </location>
</feature>
<dbReference type="Proteomes" id="UP000234335">
    <property type="component" value="Unassembled WGS sequence"/>
</dbReference>
<keyword evidence="1" id="KW-0812">Transmembrane</keyword>
<evidence type="ECO:0000313" key="5">
    <source>
        <dbReference type="Proteomes" id="UP000255124"/>
    </source>
</evidence>
<evidence type="ECO:0000313" key="2">
    <source>
        <dbReference type="EMBL" id="PKZ15714.1"/>
    </source>
</evidence>
<sequence length="262" mass="29112">MGKLLGQIFKEDIKSIILWLFLPLAAVMIFSQLINIFNNSALVGIGLVLSGILLVMGPLIALVIMTKNDDKRFYSDNASFYSALPFDASQVTGARYINYILLGLVIIVSMFINFILLMRTQSTEAISIWQIFRDILTTISQMDSKIFFGVVLNLFMIGLAFTAMITFANTAGHLRIFGASKSASAIVFSIIFIIVGYTFSKFQGWIVSDYMTSDTSGRLTVEVAENAPYLKTVILPSLFNLIITAIFYISTFKIHKDKLSVA</sequence>
<feature type="transmembrane region" description="Helical" evidence="1">
    <location>
        <begin position="16"/>
        <end position="37"/>
    </location>
</feature>
<organism evidence="2 4">
    <name type="scientific">Anaerococcus octavius</name>
    <dbReference type="NCBI Taxonomy" id="54007"/>
    <lineage>
        <taxon>Bacteria</taxon>
        <taxon>Bacillati</taxon>
        <taxon>Bacillota</taxon>
        <taxon>Tissierellia</taxon>
        <taxon>Tissierellales</taxon>
        <taxon>Peptoniphilaceae</taxon>
        <taxon>Anaerococcus</taxon>
    </lineage>
</organism>
<dbReference type="AlphaFoldDB" id="A0A2I1M6H8"/>
<proteinExistence type="predicted"/>
<dbReference type="EMBL" id="PKGS01000006">
    <property type="protein sequence ID" value="PKZ15714.1"/>
    <property type="molecule type" value="Genomic_DNA"/>
</dbReference>
<feature type="transmembrane region" description="Helical" evidence="1">
    <location>
        <begin position="183"/>
        <end position="207"/>
    </location>
</feature>
<evidence type="ECO:0000313" key="4">
    <source>
        <dbReference type="Proteomes" id="UP000234335"/>
    </source>
</evidence>
<gene>
    <name evidence="2" type="ORF">CYJ34_07890</name>
    <name evidence="3" type="ORF">NCTC9810_01827</name>
</gene>
<keyword evidence="1" id="KW-1133">Transmembrane helix</keyword>
<dbReference type="Proteomes" id="UP000255124">
    <property type="component" value="Unassembled WGS sequence"/>
</dbReference>
<keyword evidence="4" id="KW-1185">Reference proteome</keyword>
<reference evidence="2 4" key="1">
    <citation type="submission" date="2017-12" db="EMBL/GenBank/DDBJ databases">
        <title>Phylogenetic diversity of female urinary microbiome.</title>
        <authorList>
            <person name="Thomas-White K."/>
            <person name="Wolfe A.J."/>
        </authorList>
    </citation>
    <scope>NUCLEOTIDE SEQUENCE [LARGE SCALE GENOMIC DNA]</scope>
    <source>
        <strain evidence="2 4">UMB0119</strain>
    </source>
</reference>
<reference evidence="3 5" key="2">
    <citation type="submission" date="2018-06" db="EMBL/GenBank/DDBJ databases">
        <authorList>
            <consortium name="Pathogen Informatics"/>
            <person name="Doyle S."/>
        </authorList>
    </citation>
    <scope>NUCLEOTIDE SEQUENCE [LARGE SCALE GENOMIC DNA]</scope>
    <source>
        <strain evidence="3 5">NCTC9810</strain>
    </source>
</reference>
<dbReference type="RefSeq" id="WP_101540732.1">
    <property type="nucleotide sequence ID" value="NZ_JBHWQV010000037.1"/>
</dbReference>
<dbReference type="OrthoDB" id="1690444at2"/>
<feature type="transmembrane region" description="Helical" evidence="1">
    <location>
        <begin position="227"/>
        <end position="249"/>
    </location>
</feature>
<protein>
    <recommendedName>
        <fullName evidence="6">ABC-2 family transporter protein</fullName>
    </recommendedName>
</protein>